<evidence type="ECO:0008006" key="4">
    <source>
        <dbReference type="Google" id="ProtNLM"/>
    </source>
</evidence>
<evidence type="ECO:0000256" key="1">
    <source>
        <dbReference type="SAM" id="SignalP"/>
    </source>
</evidence>
<organism evidence="2 3">
    <name type="scientific">Hymenobacter defluvii</name>
    <dbReference type="NCBI Taxonomy" id="2054411"/>
    <lineage>
        <taxon>Bacteria</taxon>
        <taxon>Pseudomonadati</taxon>
        <taxon>Bacteroidota</taxon>
        <taxon>Cytophagia</taxon>
        <taxon>Cytophagales</taxon>
        <taxon>Hymenobacteraceae</taxon>
        <taxon>Hymenobacter</taxon>
    </lineage>
</organism>
<accession>A0ABS3THT8</accession>
<proteinExistence type="predicted"/>
<reference evidence="2 3" key="1">
    <citation type="submission" date="2021-03" db="EMBL/GenBank/DDBJ databases">
        <authorList>
            <person name="Kim M.K."/>
        </authorList>
    </citation>
    <scope>NUCLEOTIDE SEQUENCE [LARGE SCALE GENOMIC DNA]</scope>
    <source>
        <strain evidence="2 3">BT507</strain>
    </source>
</reference>
<evidence type="ECO:0000313" key="2">
    <source>
        <dbReference type="EMBL" id="MBO3273226.1"/>
    </source>
</evidence>
<name>A0ABS3THT8_9BACT</name>
<keyword evidence="1" id="KW-0732">Signal</keyword>
<keyword evidence="3" id="KW-1185">Reference proteome</keyword>
<dbReference type="EMBL" id="JAGETX010000027">
    <property type="protein sequence ID" value="MBO3273226.1"/>
    <property type="molecule type" value="Genomic_DNA"/>
</dbReference>
<feature type="chain" id="PRO_5047290359" description="DUF4377 domain-containing protein" evidence="1">
    <location>
        <begin position="27"/>
        <end position="132"/>
    </location>
</feature>
<feature type="signal peptide" evidence="1">
    <location>
        <begin position="1"/>
        <end position="26"/>
    </location>
</feature>
<dbReference type="Proteomes" id="UP000670527">
    <property type="component" value="Unassembled WGS sequence"/>
</dbReference>
<sequence>MHTRIPLHHLAGFGLLLFLGLSGCTAEETVDPATAGCSELVTVRFCPSYGDSPTCVADHTTLQVTNSYPGLPADYHVSPTGAKWRAYQAQQVNGQVLRVGFELGPELPPNVDGLRTANITCLEVPKKASLGD</sequence>
<dbReference type="RefSeq" id="WP_208309369.1">
    <property type="nucleotide sequence ID" value="NZ_JAGETX010000027.1"/>
</dbReference>
<gene>
    <name evidence="2" type="ORF">J4D97_21430</name>
</gene>
<evidence type="ECO:0000313" key="3">
    <source>
        <dbReference type="Proteomes" id="UP000670527"/>
    </source>
</evidence>
<comment type="caution">
    <text evidence="2">The sequence shown here is derived from an EMBL/GenBank/DDBJ whole genome shotgun (WGS) entry which is preliminary data.</text>
</comment>
<protein>
    <recommendedName>
        <fullName evidence="4">DUF4377 domain-containing protein</fullName>
    </recommendedName>
</protein>
<dbReference type="PROSITE" id="PS51257">
    <property type="entry name" value="PROKAR_LIPOPROTEIN"/>
    <property type="match status" value="1"/>
</dbReference>